<proteinExistence type="predicted"/>
<dbReference type="EMBL" id="DTCM01000074">
    <property type="protein sequence ID" value="HGL41170.1"/>
    <property type="molecule type" value="Genomic_DNA"/>
</dbReference>
<organism evidence="4">
    <name type="scientific">Caldiarchaeum subterraneum</name>
    <dbReference type="NCBI Taxonomy" id="311458"/>
    <lineage>
        <taxon>Archaea</taxon>
        <taxon>Nitrososphaerota</taxon>
        <taxon>Candidatus Caldarchaeales</taxon>
        <taxon>Candidatus Caldarchaeaceae</taxon>
        <taxon>Candidatus Caldarchaeum</taxon>
    </lineage>
</organism>
<feature type="region of interest" description="Disordered" evidence="2">
    <location>
        <begin position="1"/>
        <end position="51"/>
    </location>
</feature>
<sequence>MPKKIVLRIKPSPQKPETSPDIEVVPPTPQQEEQPVKEVSLKPVEEPVQQQPVGDELDEALKMYDELMREIERLRGLDRNFMLYCIKMEELRPQLVRNILSRLAEKRNALLEKSGEVLERLRAAKEALGSEFAQVEEELIWSSIELNTMQLEKDSGSDKGVGIREELEAKIPELRKKLASLRNRLKMVEEMVKQLSDLPRNIADITTNKEEPAKLFEEIKKKYILSHGQRAEAVARAEIEKIAHQESIPREYAVILLWKSLANR</sequence>
<feature type="coiled-coil region" evidence="1">
    <location>
        <begin position="164"/>
        <end position="198"/>
    </location>
</feature>
<gene>
    <name evidence="4" type="ORF">ENT82_05240</name>
    <name evidence="3" type="ORF">ENU43_05860</name>
</gene>
<dbReference type="AlphaFoldDB" id="A0A7C4I5K8"/>
<evidence type="ECO:0000313" key="4">
    <source>
        <dbReference type="EMBL" id="HGN90514.1"/>
    </source>
</evidence>
<keyword evidence="1" id="KW-0175">Coiled coil</keyword>
<evidence type="ECO:0000313" key="3">
    <source>
        <dbReference type="EMBL" id="HGL41170.1"/>
    </source>
</evidence>
<name>A0A7C4I5K8_CALS0</name>
<dbReference type="EMBL" id="DTAD01000055">
    <property type="protein sequence ID" value="HGN90514.1"/>
    <property type="molecule type" value="Genomic_DNA"/>
</dbReference>
<comment type="caution">
    <text evidence="4">The sequence shown here is derived from an EMBL/GenBank/DDBJ whole genome shotgun (WGS) entry which is preliminary data.</text>
</comment>
<reference evidence="4" key="1">
    <citation type="journal article" date="2020" name="mSystems">
        <title>Genome- and Community-Level Interaction Insights into Carbon Utilization and Element Cycling Functions of Hydrothermarchaeota in Hydrothermal Sediment.</title>
        <authorList>
            <person name="Zhou Z."/>
            <person name="Liu Y."/>
            <person name="Xu W."/>
            <person name="Pan J."/>
            <person name="Luo Z.H."/>
            <person name="Li M."/>
        </authorList>
    </citation>
    <scope>NUCLEOTIDE SEQUENCE [LARGE SCALE GENOMIC DNA]</scope>
    <source>
        <strain evidence="4">SpSt-613</strain>
        <strain evidence="3">SpSt-669</strain>
    </source>
</reference>
<evidence type="ECO:0000256" key="2">
    <source>
        <dbReference type="SAM" id="MobiDB-lite"/>
    </source>
</evidence>
<accession>A0A7C4I5K8</accession>
<evidence type="ECO:0000256" key="1">
    <source>
        <dbReference type="SAM" id="Coils"/>
    </source>
</evidence>
<feature type="compositionally biased region" description="Basic and acidic residues" evidence="2">
    <location>
        <begin position="34"/>
        <end position="45"/>
    </location>
</feature>
<protein>
    <submittedName>
        <fullName evidence="4">Uncharacterized protein</fullName>
    </submittedName>
</protein>